<dbReference type="SUPFAM" id="SSF103365">
    <property type="entry name" value="Hypothetical protein PH1602"/>
    <property type="match status" value="1"/>
</dbReference>
<evidence type="ECO:0000256" key="2">
    <source>
        <dbReference type="ARBA" id="ARBA00012726"/>
    </source>
</evidence>
<evidence type="ECO:0000256" key="9">
    <source>
        <dbReference type="ARBA" id="ARBA00047746"/>
    </source>
</evidence>
<evidence type="ECO:0000256" key="6">
    <source>
        <dbReference type="ARBA" id="ARBA00022800"/>
    </source>
</evidence>
<gene>
    <name evidence="10" type="ORF">Atep_11640</name>
</gene>
<keyword evidence="4" id="KW-0479">Metal-binding</keyword>
<protein>
    <recommendedName>
        <fullName evidence="2">3'-phosphate/5'-hydroxy nucleic acid ligase</fullName>
        <ecNumber evidence="2">6.5.1.8</ecNumber>
    </recommendedName>
</protein>
<keyword evidence="5" id="KW-0547">Nucleotide-binding</keyword>
<keyword evidence="7" id="KW-0342">GTP-binding</keyword>
<keyword evidence="11" id="KW-1185">Reference proteome</keyword>
<dbReference type="PANTHER" id="PTHR43749:SF2">
    <property type="entry name" value="RNA-SPLICING LIGASE RTCB"/>
    <property type="match status" value="1"/>
</dbReference>
<comment type="cofactor">
    <cofactor evidence="1">
        <name>Mn(2+)</name>
        <dbReference type="ChEBI" id="CHEBI:29035"/>
    </cofactor>
</comment>
<dbReference type="Pfam" id="PF01139">
    <property type="entry name" value="RtcB"/>
    <property type="match status" value="1"/>
</dbReference>
<evidence type="ECO:0000313" key="11">
    <source>
        <dbReference type="Proteomes" id="UP000680679"/>
    </source>
</evidence>
<dbReference type="Gene3D" id="3.90.1860.10">
    <property type="entry name" value="tRNA-splicing ligase RtcB"/>
    <property type="match status" value="1"/>
</dbReference>
<dbReference type="Proteomes" id="UP000680679">
    <property type="component" value="Chromosome"/>
</dbReference>
<keyword evidence="6" id="KW-0692">RNA repair</keyword>
<evidence type="ECO:0000313" key="10">
    <source>
        <dbReference type="EMBL" id="BCU06487.1"/>
    </source>
</evidence>
<evidence type="ECO:0000256" key="7">
    <source>
        <dbReference type="ARBA" id="ARBA00023134"/>
    </source>
</evidence>
<accession>A0ABM7QL61</accession>
<keyword evidence="3" id="KW-0436">Ligase</keyword>
<dbReference type="EC" id="6.5.1.8" evidence="2"/>
<dbReference type="InterPro" id="IPR052915">
    <property type="entry name" value="RtcB-like"/>
</dbReference>
<evidence type="ECO:0000256" key="1">
    <source>
        <dbReference type="ARBA" id="ARBA00001936"/>
    </source>
</evidence>
<organism evidence="10 11">
    <name type="scientific">Allochromatium tepidum</name>
    <dbReference type="NCBI Taxonomy" id="553982"/>
    <lineage>
        <taxon>Bacteria</taxon>
        <taxon>Pseudomonadati</taxon>
        <taxon>Pseudomonadota</taxon>
        <taxon>Gammaproteobacteria</taxon>
        <taxon>Chromatiales</taxon>
        <taxon>Chromatiaceae</taxon>
        <taxon>Allochromatium</taxon>
    </lineage>
</organism>
<keyword evidence="8" id="KW-0464">Manganese</keyword>
<evidence type="ECO:0000256" key="4">
    <source>
        <dbReference type="ARBA" id="ARBA00022723"/>
    </source>
</evidence>
<evidence type="ECO:0000256" key="3">
    <source>
        <dbReference type="ARBA" id="ARBA00022598"/>
    </source>
</evidence>
<sequence>MPAWVTRKGAIRAREGELGIVLGSMGARSYIVRGKGNPESFCSSAHGAGRRMSRTAAEKQFTAVDLVEVVHTLKQLVCIKG</sequence>
<evidence type="ECO:0000256" key="5">
    <source>
        <dbReference type="ARBA" id="ARBA00022741"/>
    </source>
</evidence>
<proteinExistence type="predicted"/>
<comment type="catalytic activity">
    <reaction evidence="9">
        <text>a 3'-end 3'-phospho-ribonucleotide-RNA + a 5'-end dephospho-ribonucleoside-RNA + GTP = a ribonucleotidyl-ribonucleotide-RNA + GMP + diphosphate</text>
        <dbReference type="Rhea" id="RHEA:68076"/>
        <dbReference type="Rhea" id="RHEA-COMP:10463"/>
        <dbReference type="Rhea" id="RHEA-COMP:13936"/>
        <dbReference type="Rhea" id="RHEA-COMP:17355"/>
        <dbReference type="ChEBI" id="CHEBI:33019"/>
        <dbReference type="ChEBI" id="CHEBI:37565"/>
        <dbReference type="ChEBI" id="CHEBI:58115"/>
        <dbReference type="ChEBI" id="CHEBI:83062"/>
        <dbReference type="ChEBI" id="CHEBI:138284"/>
        <dbReference type="ChEBI" id="CHEBI:173118"/>
        <dbReference type="EC" id="6.5.1.8"/>
    </reaction>
</comment>
<evidence type="ECO:0000256" key="8">
    <source>
        <dbReference type="ARBA" id="ARBA00023211"/>
    </source>
</evidence>
<dbReference type="InterPro" id="IPR001233">
    <property type="entry name" value="RtcB"/>
</dbReference>
<reference evidence="10 11" key="1">
    <citation type="submission" date="2021-04" db="EMBL/GenBank/DDBJ databases">
        <title>Complete genome sequencing of Allochromatium tepidum strain NZ.</title>
        <authorList>
            <person name="Tsukatani Y."/>
            <person name="Mori H."/>
        </authorList>
    </citation>
    <scope>NUCLEOTIDE SEQUENCE [LARGE SCALE GENOMIC DNA]</scope>
    <source>
        <strain evidence="10 11">NZ</strain>
    </source>
</reference>
<name>A0ABM7QL61_9GAMM</name>
<dbReference type="PANTHER" id="PTHR43749">
    <property type="entry name" value="RNA-SPLICING LIGASE RTCB"/>
    <property type="match status" value="1"/>
</dbReference>
<dbReference type="EMBL" id="AP024563">
    <property type="protein sequence ID" value="BCU06487.1"/>
    <property type="molecule type" value="Genomic_DNA"/>
</dbReference>
<dbReference type="InterPro" id="IPR036025">
    <property type="entry name" value="RtcB-like_sf"/>
</dbReference>